<dbReference type="InterPro" id="IPR036259">
    <property type="entry name" value="MFS_trans_sf"/>
</dbReference>
<proteinExistence type="predicted"/>
<dbReference type="Proteomes" id="UP000664859">
    <property type="component" value="Unassembled WGS sequence"/>
</dbReference>
<protein>
    <submittedName>
        <fullName evidence="5">Major facilitator superfamily domain-containing protein</fullName>
    </submittedName>
</protein>
<evidence type="ECO:0000256" key="2">
    <source>
        <dbReference type="ARBA" id="ARBA00022989"/>
    </source>
</evidence>
<feature type="transmembrane region" description="Helical" evidence="4">
    <location>
        <begin position="350"/>
        <end position="371"/>
    </location>
</feature>
<feature type="transmembrane region" description="Helical" evidence="4">
    <location>
        <begin position="255"/>
        <end position="278"/>
    </location>
</feature>
<feature type="transmembrane region" description="Helical" evidence="4">
    <location>
        <begin position="290"/>
        <end position="312"/>
    </location>
</feature>
<keyword evidence="2 4" id="KW-1133">Transmembrane helix</keyword>
<feature type="transmembrane region" description="Helical" evidence="4">
    <location>
        <begin position="125"/>
        <end position="143"/>
    </location>
</feature>
<dbReference type="Gene3D" id="1.20.1250.20">
    <property type="entry name" value="MFS general substrate transporter like domains"/>
    <property type="match status" value="1"/>
</dbReference>
<keyword evidence="6" id="KW-1185">Reference proteome</keyword>
<evidence type="ECO:0000313" key="5">
    <source>
        <dbReference type="EMBL" id="KAG5189814.1"/>
    </source>
</evidence>
<evidence type="ECO:0000256" key="4">
    <source>
        <dbReference type="SAM" id="Phobius"/>
    </source>
</evidence>
<comment type="caution">
    <text evidence="5">The sequence shown here is derived from an EMBL/GenBank/DDBJ whole genome shotgun (WGS) entry which is preliminary data.</text>
</comment>
<dbReference type="EMBL" id="JAFCMP010000044">
    <property type="protein sequence ID" value="KAG5189814.1"/>
    <property type="molecule type" value="Genomic_DNA"/>
</dbReference>
<dbReference type="PANTHER" id="PTHR23121:SF9">
    <property type="entry name" value="SODIUM-DEPENDENT GLUCOSE TRANSPORTER 1"/>
    <property type="match status" value="1"/>
</dbReference>
<keyword evidence="1 4" id="KW-0812">Transmembrane</keyword>
<sequence>MATPRSNMSVAAALEEGTPLLAPFDVPRPVRASSANASSHAEDDSLCAEGIKNRSVRRSLGAAYMLSMGMCGVVLVALGSTLQELAEHCGTVSTDVGSVFIARGVGAVLGAVGSAQLYRKFNGNAVITCALAALCGALLWLPFVTDVALLHVVFLCLGLSTAITDTGCQIMTRRVHGPSAGPWLGANTVAFGLSGALVPLVSYLPTHSLIAQYALLGFVHEYRIELLVAFMVFWLIGGKVGATAYLTQYVEDTGVIAPACASLLIVVLWAAITLGRCVGIHLQRDATPRALYAQTTLLCVAGAAAAALPLLFPSSAAVLWIAVALWGLFNGPSIGYCYDLNNRATAPSEVGMSVVMFGLNSGASLVPYALAAAWRGAAAAAGGAAAAGARALFAFALVSHALPLPALLAVRALHRRKGYQALPP</sequence>
<reference evidence="5" key="1">
    <citation type="submission" date="2021-02" db="EMBL/GenBank/DDBJ databases">
        <title>First Annotated Genome of the Yellow-green Alga Tribonema minus.</title>
        <authorList>
            <person name="Mahan K.M."/>
        </authorList>
    </citation>
    <scope>NUCLEOTIDE SEQUENCE</scope>
    <source>
        <strain evidence="5">UTEX B ZZ1240</strain>
    </source>
</reference>
<feature type="transmembrane region" description="Helical" evidence="4">
    <location>
        <begin position="62"/>
        <end position="80"/>
    </location>
</feature>
<dbReference type="OrthoDB" id="188328at2759"/>
<evidence type="ECO:0000313" key="6">
    <source>
        <dbReference type="Proteomes" id="UP000664859"/>
    </source>
</evidence>
<dbReference type="PANTHER" id="PTHR23121">
    <property type="entry name" value="SODIUM-DEPENDENT GLUCOSE TRANSPORTER 1"/>
    <property type="match status" value="1"/>
</dbReference>
<feature type="transmembrane region" description="Helical" evidence="4">
    <location>
        <begin position="100"/>
        <end position="118"/>
    </location>
</feature>
<evidence type="ECO:0000256" key="1">
    <source>
        <dbReference type="ARBA" id="ARBA00022692"/>
    </source>
</evidence>
<keyword evidence="3 4" id="KW-0472">Membrane</keyword>
<dbReference type="SUPFAM" id="SSF103473">
    <property type="entry name" value="MFS general substrate transporter"/>
    <property type="match status" value="1"/>
</dbReference>
<organism evidence="5 6">
    <name type="scientific">Tribonema minus</name>
    <dbReference type="NCBI Taxonomy" id="303371"/>
    <lineage>
        <taxon>Eukaryota</taxon>
        <taxon>Sar</taxon>
        <taxon>Stramenopiles</taxon>
        <taxon>Ochrophyta</taxon>
        <taxon>PX clade</taxon>
        <taxon>Xanthophyceae</taxon>
        <taxon>Tribonematales</taxon>
        <taxon>Tribonemataceae</taxon>
        <taxon>Tribonema</taxon>
    </lineage>
</organism>
<name>A0A835ZG03_9STRA</name>
<dbReference type="AlphaFoldDB" id="A0A835ZG03"/>
<accession>A0A835ZG03</accession>
<feature type="transmembrane region" description="Helical" evidence="4">
    <location>
        <begin position="226"/>
        <end position="249"/>
    </location>
</feature>
<feature type="transmembrane region" description="Helical" evidence="4">
    <location>
        <begin position="318"/>
        <end position="338"/>
    </location>
</feature>
<evidence type="ECO:0000256" key="3">
    <source>
        <dbReference type="ARBA" id="ARBA00023136"/>
    </source>
</evidence>
<gene>
    <name evidence="5" type="ORF">JKP88DRAFT_271558</name>
</gene>
<feature type="transmembrane region" description="Helical" evidence="4">
    <location>
        <begin position="391"/>
        <end position="410"/>
    </location>
</feature>